<proteinExistence type="inferred from homology"/>
<dbReference type="Pfam" id="PF13715">
    <property type="entry name" value="CarbopepD_reg_2"/>
    <property type="match status" value="1"/>
</dbReference>
<dbReference type="PROSITE" id="PS52016">
    <property type="entry name" value="TONB_DEPENDENT_REC_3"/>
    <property type="match status" value="1"/>
</dbReference>
<keyword evidence="2 7" id="KW-0813">Transport</keyword>
<dbReference type="EMBL" id="JRYR02000003">
    <property type="protein sequence ID" value="OHX63812.1"/>
    <property type="molecule type" value="Genomic_DNA"/>
</dbReference>
<dbReference type="GO" id="GO:0009279">
    <property type="term" value="C:cell outer membrane"/>
    <property type="evidence" value="ECO:0007669"/>
    <property type="project" value="UniProtKB-SubCell"/>
</dbReference>
<keyword evidence="6 7" id="KW-0998">Cell outer membrane</keyword>
<evidence type="ECO:0000259" key="8">
    <source>
        <dbReference type="Pfam" id="PF07715"/>
    </source>
</evidence>
<dbReference type="Pfam" id="PF07715">
    <property type="entry name" value="Plug"/>
    <property type="match status" value="1"/>
</dbReference>
<dbReference type="InterPro" id="IPR008969">
    <property type="entry name" value="CarboxyPept-like_regulatory"/>
</dbReference>
<evidence type="ECO:0000313" key="9">
    <source>
        <dbReference type="EMBL" id="OHX63812.1"/>
    </source>
</evidence>
<evidence type="ECO:0000313" key="10">
    <source>
        <dbReference type="Proteomes" id="UP000179797"/>
    </source>
</evidence>
<keyword evidence="3 7" id="KW-1134">Transmembrane beta strand</keyword>
<evidence type="ECO:0000256" key="1">
    <source>
        <dbReference type="ARBA" id="ARBA00004571"/>
    </source>
</evidence>
<dbReference type="InterPro" id="IPR036942">
    <property type="entry name" value="Beta-barrel_TonB_sf"/>
</dbReference>
<feature type="domain" description="TonB-dependent receptor plug" evidence="8">
    <location>
        <begin position="118"/>
        <end position="219"/>
    </location>
</feature>
<comment type="subcellular location">
    <subcellularLocation>
        <location evidence="1 7">Cell outer membrane</location>
        <topology evidence="1 7">Multi-pass membrane protein</topology>
    </subcellularLocation>
</comment>
<dbReference type="STRING" id="915059.NH26_24780"/>
<dbReference type="NCBIfam" id="TIGR04056">
    <property type="entry name" value="OMP_RagA_SusC"/>
    <property type="match status" value="1"/>
</dbReference>
<dbReference type="AlphaFoldDB" id="A0A1S1YS10"/>
<dbReference type="InterPro" id="IPR023996">
    <property type="entry name" value="TonB-dep_OMP_SusC/RagA"/>
</dbReference>
<sequence length="999" mass="109988">MKLKGFYNFLLFVLIIVSTISVSAQDKLISGTIYDENGVPVPFVNVIIKGTSKGVVSKFDGTFSLTGLKKGDILLFSYIGYKTKDITYHTQAILDVTLETDNEQLEEVVVIGYGTQKKSDLTGSTGVVSAEESDLQPVPNVQGMLQGKMAGVVVSQNSGAPGAEPKVNIRGFTGNPIYVIDGLINADINAVNPNDIENISVLKDASAAAIYGSRGANGVIIVTTKGGKKNSPLKVNGEYYHSIAHLNNKMDLLDPISYMQVANRKALENGSNELFSREEIRRAQSDPNFGTDWQDEIYRVAHSNNANISLSKGWDKTTMRLSLGARDDQGIIRNTSYKRYTSRLSLDHDLTKSTKVVFNGSYSFEDGLNTDQGGQSSAKNVVAAATAWSPNIPVIDPNTNDYSGFQGYGATVLRNPVYSAEEIDRMTKTKTMSTNLGITQKIFPELSFKVFGAVQYRDLENDTYERYEPAVPNSSSTLYQSRGENLKYQGNAQLDFNKTFNENHSLNATAVFEVISRKFTNEYYTTSFDQGEGKEGTLSEKISIMQPEGMLSGLARVSYAYKEKLLFTGSVRLDGSSRLPKNNQWDDFYSAAFAYKLTKEEFLANSDIISELKLRAGYGEIGNVNSLRAFQVQNLTDPLIKPYAFDGQTLSYAEGFENGNNRANSDLRWEVSRQANLGLDLGLFEDKVQLNVDVYHKITDDSHFNSLVPSFLGGGSVTTNTGKMLNQGLEVQLTHKWTNGKKFSIRNTVSFNYNQSEVLEIPQDSIFVGTSGSLESGFDRQSHVLIKGQQVGQLYGYKYLGVKRSNAQVDGEVPGLNVGDAIYYDANGDNQIGIEDMQVLGNGHPKFTWGLNSYIDYKNWSLNIFIQGVHGVDVFNLPKHGLYGGGSGVIDATSTAIFDSYSFNKNGELPSLNALYRKQSSLFVEDASFVRIKNITLAYQVPFKKHSLRVYGGAQNVFTFTNYSGYDPEANSGSNLAPGLDRGSFPLPITYTFGLNFGI</sequence>
<dbReference type="SUPFAM" id="SSF56935">
    <property type="entry name" value="Porins"/>
    <property type="match status" value="1"/>
</dbReference>
<evidence type="ECO:0000256" key="5">
    <source>
        <dbReference type="ARBA" id="ARBA00023136"/>
    </source>
</evidence>
<organism evidence="9 10">
    <name type="scientific">Flammeovirga pacifica</name>
    <dbReference type="NCBI Taxonomy" id="915059"/>
    <lineage>
        <taxon>Bacteria</taxon>
        <taxon>Pseudomonadati</taxon>
        <taxon>Bacteroidota</taxon>
        <taxon>Cytophagia</taxon>
        <taxon>Cytophagales</taxon>
        <taxon>Flammeovirgaceae</taxon>
        <taxon>Flammeovirga</taxon>
    </lineage>
</organism>
<dbReference type="InterPro" id="IPR018247">
    <property type="entry name" value="EF_Hand_1_Ca_BS"/>
</dbReference>
<dbReference type="Gene3D" id="2.170.130.10">
    <property type="entry name" value="TonB-dependent receptor, plug domain"/>
    <property type="match status" value="1"/>
</dbReference>
<comment type="similarity">
    <text evidence="7">Belongs to the TonB-dependent receptor family.</text>
</comment>
<keyword evidence="5 7" id="KW-0472">Membrane</keyword>
<gene>
    <name evidence="9" type="ORF">NH26_24780</name>
</gene>
<dbReference type="Gene3D" id="2.60.40.1120">
    <property type="entry name" value="Carboxypeptidase-like, regulatory domain"/>
    <property type="match status" value="1"/>
</dbReference>
<keyword evidence="10" id="KW-1185">Reference proteome</keyword>
<name>A0A1S1YS10_FLAPC</name>
<dbReference type="InterPro" id="IPR039426">
    <property type="entry name" value="TonB-dep_rcpt-like"/>
</dbReference>
<dbReference type="Gene3D" id="2.40.170.20">
    <property type="entry name" value="TonB-dependent receptor, beta-barrel domain"/>
    <property type="match status" value="1"/>
</dbReference>
<accession>A0A1S1YS10</accession>
<dbReference type="NCBIfam" id="TIGR04057">
    <property type="entry name" value="SusC_RagA_signa"/>
    <property type="match status" value="1"/>
</dbReference>
<keyword evidence="4 7" id="KW-0812">Transmembrane</keyword>
<dbReference type="OrthoDB" id="9768177at2"/>
<evidence type="ECO:0000256" key="3">
    <source>
        <dbReference type="ARBA" id="ARBA00022452"/>
    </source>
</evidence>
<evidence type="ECO:0000256" key="6">
    <source>
        <dbReference type="ARBA" id="ARBA00023237"/>
    </source>
</evidence>
<dbReference type="Proteomes" id="UP000179797">
    <property type="component" value="Unassembled WGS sequence"/>
</dbReference>
<dbReference type="SUPFAM" id="SSF49464">
    <property type="entry name" value="Carboxypeptidase regulatory domain-like"/>
    <property type="match status" value="1"/>
</dbReference>
<evidence type="ECO:0000256" key="7">
    <source>
        <dbReference type="PROSITE-ProRule" id="PRU01360"/>
    </source>
</evidence>
<dbReference type="InterPro" id="IPR012910">
    <property type="entry name" value="Plug_dom"/>
</dbReference>
<reference evidence="9 10" key="1">
    <citation type="journal article" date="2012" name="Int. J. Syst. Evol. Microbiol.">
        <title>Flammeovirga pacifica sp. nov., isolated from deep-sea sediment.</title>
        <authorList>
            <person name="Xu H."/>
            <person name="Fu Y."/>
            <person name="Yang N."/>
            <person name="Ding Z."/>
            <person name="Lai Q."/>
            <person name="Zeng R."/>
        </authorList>
    </citation>
    <scope>NUCLEOTIDE SEQUENCE [LARGE SCALE GENOMIC DNA]</scope>
    <source>
        <strain evidence="10">DSM 24597 / LMG 26175 / WPAGA1</strain>
    </source>
</reference>
<dbReference type="InterPro" id="IPR023997">
    <property type="entry name" value="TonB-dep_OMP_SusC/RagA_CS"/>
</dbReference>
<dbReference type="RefSeq" id="WP_044228822.1">
    <property type="nucleotide sequence ID" value="NZ_JRYR02000003.1"/>
</dbReference>
<protein>
    <recommendedName>
        <fullName evidence="8">TonB-dependent receptor plug domain-containing protein</fullName>
    </recommendedName>
</protein>
<dbReference type="PROSITE" id="PS00018">
    <property type="entry name" value="EF_HAND_1"/>
    <property type="match status" value="1"/>
</dbReference>
<evidence type="ECO:0000256" key="2">
    <source>
        <dbReference type="ARBA" id="ARBA00022448"/>
    </source>
</evidence>
<comment type="caution">
    <text evidence="9">The sequence shown here is derived from an EMBL/GenBank/DDBJ whole genome shotgun (WGS) entry which is preliminary data.</text>
</comment>
<evidence type="ECO:0000256" key="4">
    <source>
        <dbReference type="ARBA" id="ARBA00022692"/>
    </source>
</evidence>
<dbReference type="InterPro" id="IPR037066">
    <property type="entry name" value="Plug_dom_sf"/>
</dbReference>